<evidence type="ECO:0000256" key="2">
    <source>
        <dbReference type="ARBA" id="ARBA00007639"/>
    </source>
</evidence>
<gene>
    <name evidence="5" type="ORF">U27_01626</name>
</gene>
<comment type="subcellular location">
    <subcellularLocation>
        <location evidence="1">Cell envelope</location>
    </subcellularLocation>
</comment>
<evidence type="ECO:0000313" key="5">
    <source>
        <dbReference type="EMBL" id="GAK54796.1"/>
    </source>
</evidence>
<dbReference type="GO" id="GO:0030288">
    <property type="term" value="C:outer membrane-bounded periplasmic space"/>
    <property type="evidence" value="ECO:0007669"/>
    <property type="project" value="TreeGrafter"/>
</dbReference>
<sequence length="319" mass="34170">MNGKVVKICVSLVLLLAMAFSFPFGKVQAAEENFKFIVVSHAIAVPFFVPVRKGVEEAGEILGVDVQFTGPPDFNIPRQIDFIKAAIAAGADGIGTTMPDAEAFNDVVQEAMAQGIPVIALNADAPKSGRLAYIGQGNYEAGRSMGSEVVKLLPDGGHVMLGIHTAGAFNLEERIKGVKDVLDETGKFTYDVVATTTDMVRATSLISSYYQGHPDTKGMFGVEDITGSAIAQVIDKDGLKGKVVAGGFDLVSDILMAIKDGRMQFTIDQQPYLQGFQTVMQLFLLKKYQLSPTDVNTGIAPVTAENIDKVIDLAEKGYR</sequence>
<evidence type="ECO:0000313" key="6">
    <source>
        <dbReference type="Proteomes" id="UP000030661"/>
    </source>
</evidence>
<feature type="domain" description="Periplasmic binding protein" evidence="4">
    <location>
        <begin position="37"/>
        <end position="285"/>
    </location>
</feature>
<accession>A0A0S6W8V8</accession>
<dbReference type="AlphaFoldDB" id="A0A0S6W8V8"/>
<dbReference type="GO" id="GO:0030246">
    <property type="term" value="F:carbohydrate binding"/>
    <property type="evidence" value="ECO:0007669"/>
    <property type="project" value="TreeGrafter"/>
</dbReference>
<keyword evidence="5" id="KW-0762">Sugar transport</keyword>
<dbReference type="EMBL" id="DF820463">
    <property type="protein sequence ID" value="GAK54796.1"/>
    <property type="molecule type" value="Genomic_DNA"/>
</dbReference>
<feature type="signal peptide" evidence="3">
    <location>
        <begin position="1"/>
        <end position="29"/>
    </location>
</feature>
<keyword evidence="5" id="KW-0813">Transport</keyword>
<dbReference type="Pfam" id="PF13407">
    <property type="entry name" value="Peripla_BP_4"/>
    <property type="match status" value="1"/>
</dbReference>
<dbReference type="SUPFAM" id="SSF53822">
    <property type="entry name" value="Periplasmic binding protein-like I"/>
    <property type="match status" value="1"/>
</dbReference>
<dbReference type="Proteomes" id="UP000030661">
    <property type="component" value="Unassembled WGS sequence"/>
</dbReference>
<evidence type="ECO:0000256" key="1">
    <source>
        <dbReference type="ARBA" id="ARBA00004196"/>
    </source>
</evidence>
<dbReference type="PANTHER" id="PTHR30036">
    <property type="entry name" value="D-XYLOSE-BINDING PERIPLASMIC PROTEIN"/>
    <property type="match status" value="1"/>
</dbReference>
<dbReference type="PANTHER" id="PTHR30036:SF7">
    <property type="entry name" value="ABC TRANSPORTER PERIPLASMIC-BINDING PROTEIN YPHF"/>
    <property type="match status" value="1"/>
</dbReference>
<dbReference type="InterPro" id="IPR028082">
    <property type="entry name" value="Peripla_BP_I"/>
</dbReference>
<dbReference type="HOGENOM" id="CLU_037628_3_5_0"/>
<comment type="similarity">
    <text evidence="2">Belongs to the bacterial solute-binding protein 2 family.</text>
</comment>
<dbReference type="eggNOG" id="COG1879">
    <property type="taxonomic scope" value="Bacteria"/>
</dbReference>
<keyword evidence="6" id="KW-1185">Reference proteome</keyword>
<keyword evidence="3" id="KW-0732">Signal</keyword>
<dbReference type="STRING" id="1499967.U27_01626"/>
<dbReference type="Gene3D" id="3.40.50.2300">
    <property type="match status" value="2"/>
</dbReference>
<organism evidence="5">
    <name type="scientific">Vecturithrix granuli</name>
    <dbReference type="NCBI Taxonomy" id="1499967"/>
    <lineage>
        <taxon>Bacteria</taxon>
        <taxon>Candidatus Moduliflexota</taxon>
        <taxon>Candidatus Vecturitrichia</taxon>
        <taxon>Candidatus Vecturitrichales</taxon>
        <taxon>Candidatus Vecturitrichaceae</taxon>
        <taxon>Candidatus Vecturithrix</taxon>
    </lineage>
</organism>
<proteinExistence type="inferred from homology"/>
<reference evidence="5" key="1">
    <citation type="journal article" date="2015" name="PeerJ">
        <title>First genomic representation of candidate bacterial phylum KSB3 points to enhanced environmental sensing as a trigger of wastewater bulking.</title>
        <authorList>
            <person name="Sekiguchi Y."/>
            <person name="Ohashi A."/>
            <person name="Parks D.H."/>
            <person name="Yamauchi T."/>
            <person name="Tyson G.W."/>
            <person name="Hugenholtz P."/>
        </authorList>
    </citation>
    <scope>NUCLEOTIDE SEQUENCE [LARGE SCALE GENOMIC DNA]</scope>
</reference>
<evidence type="ECO:0000259" key="4">
    <source>
        <dbReference type="Pfam" id="PF13407"/>
    </source>
</evidence>
<feature type="chain" id="PRO_5006631642" evidence="3">
    <location>
        <begin position="30"/>
        <end position="319"/>
    </location>
</feature>
<dbReference type="CDD" id="cd19965">
    <property type="entry name" value="PBP1_ABC_sugar_binding-like"/>
    <property type="match status" value="1"/>
</dbReference>
<dbReference type="InterPro" id="IPR050555">
    <property type="entry name" value="Bact_Solute-Bind_Prot2"/>
</dbReference>
<dbReference type="InterPro" id="IPR025997">
    <property type="entry name" value="SBP_2_dom"/>
</dbReference>
<protein>
    <submittedName>
        <fullName evidence="5">ABC sugar transport periplasmic component</fullName>
    </submittedName>
</protein>
<evidence type="ECO:0000256" key="3">
    <source>
        <dbReference type="SAM" id="SignalP"/>
    </source>
</evidence>
<name>A0A0S6W8V8_VECG1</name>